<keyword evidence="26" id="KW-1185">Reference proteome</keyword>
<evidence type="ECO:0000256" key="18">
    <source>
        <dbReference type="ARBA" id="ARBA00023180"/>
    </source>
</evidence>
<dbReference type="FunFam" id="2.60.120.200:FF:000096">
    <property type="entry name" value="L-type lectin-domain containing receptor kinase V.9"/>
    <property type="match status" value="1"/>
</dbReference>
<dbReference type="Proteomes" id="UP000594261">
    <property type="component" value="Chromosome 1"/>
</dbReference>
<proteinExistence type="inferred from homology"/>
<dbReference type="PROSITE" id="PS00107">
    <property type="entry name" value="PROTEIN_KINASE_ATP"/>
    <property type="match status" value="1"/>
</dbReference>
<keyword evidence="15 22" id="KW-1133">Transmembrane helix</keyword>
<dbReference type="RefSeq" id="XP_030965331.1">
    <property type="nucleotide sequence ID" value="XM_031109471.1"/>
</dbReference>
<dbReference type="GO" id="GO:0004674">
    <property type="term" value="F:protein serine/threonine kinase activity"/>
    <property type="evidence" value="ECO:0007669"/>
    <property type="project" value="UniProtKB-KW"/>
</dbReference>
<keyword evidence="10 23" id="KW-0732">Signal</keyword>
<evidence type="ECO:0000256" key="6">
    <source>
        <dbReference type="ARBA" id="ARBA00022475"/>
    </source>
</evidence>
<evidence type="ECO:0000256" key="14">
    <source>
        <dbReference type="ARBA" id="ARBA00022840"/>
    </source>
</evidence>
<keyword evidence="13" id="KW-0418">Kinase</keyword>
<dbReference type="OMA" id="VCAMVRK"/>
<dbReference type="CDD" id="cd06899">
    <property type="entry name" value="lectin_legume_LecRK_Arcelin_ConA"/>
    <property type="match status" value="1"/>
</dbReference>
<evidence type="ECO:0000313" key="25">
    <source>
        <dbReference type="EnsemblPlants" id="QL01p030315:mrna:CDS:1"/>
    </source>
</evidence>
<evidence type="ECO:0000256" key="21">
    <source>
        <dbReference type="PROSITE-ProRule" id="PRU10141"/>
    </source>
</evidence>
<evidence type="ECO:0000256" key="15">
    <source>
        <dbReference type="ARBA" id="ARBA00022989"/>
    </source>
</evidence>
<dbReference type="EnsemblPlants" id="QL01p030315:mrna">
    <property type="protein sequence ID" value="QL01p030315:mrna:CDS:1"/>
    <property type="gene ID" value="QL01p030315"/>
</dbReference>
<evidence type="ECO:0000256" key="12">
    <source>
        <dbReference type="ARBA" id="ARBA00022741"/>
    </source>
</evidence>
<dbReference type="GO" id="GO:0005886">
    <property type="term" value="C:plasma membrane"/>
    <property type="evidence" value="ECO:0007669"/>
    <property type="project" value="UniProtKB-SubCell"/>
</dbReference>
<protein>
    <recommendedName>
        <fullName evidence="5">non-specific serine/threonine protein kinase</fullName>
        <ecNumber evidence="5">2.7.11.1</ecNumber>
    </recommendedName>
</protein>
<dbReference type="InterPro" id="IPR001220">
    <property type="entry name" value="Legume_lectin_dom"/>
</dbReference>
<dbReference type="InterPro" id="IPR050528">
    <property type="entry name" value="L-type_Lectin-RKs"/>
</dbReference>
<gene>
    <name evidence="25" type="primary">LOC115986444</name>
</gene>
<evidence type="ECO:0000256" key="17">
    <source>
        <dbReference type="ARBA" id="ARBA00023170"/>
    </source>
</evidence>
<dbReference type="InterPro" id="IPR011009">
    <property type="entry name" value="Kinase-like_dom_sf"/>
</dbReference>
<evidence type="ECO:0000256" key="8">
    <source>
        <dbReference type="ARBA" id="ARBA00022679"/>
    </source>
</evidence>
<dbReference type="Pfam" id="PF00069">
    <property type="entry name" value="Pkinase"/>
    <property type="match status" value="1"/>
</dbReference>
<evidence type="ECO:0000256" key="3">
    <source>
        <dbReference type="ARBA" id="ARBA00008536"/>
    </source>
</evidence>
<evidence type="ECO:0000259" key="24">
    <source>
        <dbReference type="PROSITE" id="PS50011"/>
    </source>
</evidence>
<dbReference type="AlphaFoldDB" id="A0A7N2KP93"/>
<evidence type="ECO:0000256" key="16">
    <source>
        <dbReference type="ARBA" id="ARBA00023136"/>
    </source>
</evidence>
<dbReference type="Gene3D" id="1.10.510.10">
    <property type="entry name" value="Transferase(Phosphotransferase) domain 1"/>
    <property type="match status" value="1"/>
</dbReference>
<dbReference type="SMART" id="SM00220">
    <property type="entry name" value="S_TKc"/>
    <property type="match status" value="1"/>
</dbReference>
<dbReference type="EC" id="2.7.11.1" evidence="5"/>
<dbReference type="GO" id="GO:0005524">
    <property type="term" value="F:ATP binding"/>
    <property type="evidence" value="ECO:0007669"/>
    <property type="project" value="UniProtKB-UniRule"/>
</dbReference>
<evidence type="ECO:0000256" key="19">
    <source>
        <dbReference type="ARBA" id="ARBA00047899"/>
    </source>
</evidence>
<keyword evidence="8" id="KW-0808">Transferase</keyword>
<dbReference type="FunFam" id="3.30.200.20:FF:000451">
    <property type="entry name" value="L-type lectin-domain containing receptor kinase I.9"/>
    <property type="match status" value="1"/>
</dbReference>
<comment type="subcellular location">
    <subcellularLocation>
        <location evidence="1">Cell membrane</location>
        <topology evidence="1">Single-pass type I membrane protein</topology>
    </subcellularLocation>
</comment>
<dbReference type="Gene3D" id="2.60.120.200">
    <property type="match status" value="1"/>
</dbReference>
<dbReference type="EMBL" id="LRBV02000001">
    <property type="status" value="NOT_ANNOTATED_CDS"/>
    <property type="molecule type" value="Genomic_DNA"/>
</dbReference>
<evidence type="ECO:0000256" key="10">
    <source>
        <dbReference type="ARBA" id="ARBA00022729"/>
    </source>
</evidence>
<feature type="binding site" evidence="21">
    <location>
        <position position="386"/>
    </location>
    <ligand>
        <name>ATP</name>
        <dbReference type="ChEBI" id="CHEBI:30616"/>
    </ligand>
</feature>
<dbReference type="SUPFAM" id="SSF49899">
    <property type="entry name" value="Concanavalin A-like lectins/glucanases"/>
    <property type="match status" value="1"/>
</dbReference>
<dbReference type="Pfam" id="PF00139">
    <property type="entry name" value="Lectin_legB"/>
    <property type="match status" value="1"/>
</dbReference>
<dbReference type="Gramene" id="QL01p030315:mrna">
    <property type="protein sequence ID" value="QL01p030315:mrna:CDS:1"/>
    <property type="gene ID" value="QL01p030315"/>
</dbReference>
<feature type="chain" id="PRO_5029701886" description="non-specific serine/threonine protein kinase" evidence="23">
    <location>
        <begin position="27"/>
        <end position="680"/>
    </location>
</feature>
<keyword evidence="14 21" id="KW-0067">ATP-binding</keyword>
<dbReference type="GO" id="GO:0030246">
    <property type="term" value="F:carbohydrate binding"/>
    <property type="evidence" value="ECO:0007669"/>
    <property type="project" value="UniProtKB-KW"/>
</dbReference>
<dbReference type="InterPro" id="IPR000719">
    <property type="entry name" value="Prot_kinase_dom"/>
</dbReference>
<feature type="transmembrane region" description="Helical" evidence="22">
    <location>
        <begin position="297"/>
        <end position="321"/>
    </location>
</feature>
<dbReference type="FunFam" id="1.10.510.10:FF:000108">
    <property type="entry name" value="L-type lectin-domain containing receptor kinase S.4"/>
    <property type="match status" value="1"/>
</dbReference>
<dbReference type="InterPro" id="IPR013320">
    <property type="entry name" value="ConA-like_dom_sf"/>
</dbReference>
<keyword evidence="18" id="KW-0325">Glycoprotein</keyword>
<dbReference type="PROSITE" id="PS00108">
    <property type="entry name" value="PROTEIN_KINASE_ST"/>
    <property type="match status" value="1"/>
</dbReference>
<dbReference type="PROSITE" id="PS50011">
    <property type="entry name" value="PROTEIN_KINASE_DOM"/>
    <property type="match status" value="1"/>
</dbReference>
<evidence type="ECO:0000256" key="20">
    <source>
        <dbReference type="ARBA" id="ARBA00048679"/>
    </source>
</evidence>
<evidence type="ECO:0000256" key="4">
    <source>
        <dbReference type="ARBA" id="ARBA00010217"/>
    </source>
</evidence>
<dbReference type="PANTHER" id="PTHR27007">
    <property type="match status" value="1"/>
</dbReference>
<keyword evidence="9 22" id="KW-0812">Transmembrane</keyword>
<evidence type="ECO:0000256" key="11">
    <source>
        <dbReference type="ARBA" id="ARBA00022734"/>
    </source>
</evidence>
<evidence type="ECO:0000256" key="1">
    <source>
        <dbReference type="ARBA" id="ARBA00004251"/>
    </source>
</evidence>
<reference evidence="25 26" key="1">
    <citation type="journal article" date="2016" name="G3 (Bethesda)">
        <title>First Draft Assembly and Annotation of the Genome of a California Endemic Oak Quercus lobata Nee (Fagaceae).</title>
        <authorList>
            <person name="Sork V.L."/>
            <person name="Fitz-Gibbon S.T."/>
            <person name="Puiu D."/>
            <person name="Crepeau M."/>
            <person name="Gugger P.F."/>
            <person name="Sherman R."/>
            <person name="Stevens K."/>
            <person name="Langley C.H."/>
            <person name="Pellegrini M."/>
            <person name="Salzberg S.L."/>
        </authorList>
    </citation>
    <scope>NUCLEOTIDE SEQUENCE [LARGE SCALE GENOMIC DNA]</scope>
    <source>
        <strain evidence="25 26">cv. SW786</strain>
    </source>
</reference>
<keyword evidence="11" id="KW-0430">Lectin</keyword>
<dbReference type="Gene3D" id="3.30.200.20">
    <property type="entry name" value="Phosphorylase Kinase, domain 1"/>
    <property type="match status" value="1"/>
</dbReference>
<keyword evidence="16 22" id="KW-0472">Membrane</keyword>
<keyword evidence="12 21" id="KW-0547">Nucleotide-binding</keyword>
<dbReference type="InParanoid" id="A0A7N2KP93"/>
<accession>A0A7N2KP93</accession>
<keyword evidence="17" id="KW-0675">Receptor</keyword>
<dbReference type="CDD" id="cd14066">
    <property type="entry name" value="STKc_IRAK"/>
    <property type="match status" value="1"/>
</dbReference>
<evidence type="ECO:0000256" key="9">
    <source>
        <dbReference type="ARBA" id="ARBA00022692"/>
    </source>
</evidence>
<reference evidence="25" key="2">
    <citation type="submission" date="2021-01" db="UniProtKB">
        <authorList>
            <consortium name="EnsemblPlants"/>
        </authorList>
    </citation>
    <scope>IDENTIFICATION</scope>
</reference>
<evidence type="ECO:0000256" key="23">
    <source>
        <dbReference type="SAM" id="SignalP"/>
    </source>
</evidence>
<comment type="similarity">
    <text evidence="3">In the N-terminal section; belongs to the leguminous lectin family.</text>
</comment>
<evidence type="ECO:0000256" key="5">
    <source>
        <dbReference type="ARBA" id="ARBA00012513"/>
    </source>
</evidence>
<comment type="similarity">
    <text evidence="4">In the C-terminal section; belongs to the protein kinase superfamily. Ser/Thr protein kinase family.</text>
</comment>
<comment type="similarity">
    <text evidence="2">Belongs to the leguminous lectin family.</text>
</comment>
<dbReference type="KEGG" id="qlo:115986444"/>
<dbReference type="InterPro" id="IPR017441">
    <property type="entry name" value="Protein_kinase_ATP_BS"/>
</dbReference>
<organism evidence="25 26">
    <name type="scientific">Quercus lobata</name>
    <name type="common">Valley oak</name>
    <dbReference type="NCBI Taxonomy" id="97700"/>
    <lineage>
        <taxon>Eukaryota</taxon>
        <taxon>Viridiplantae</taxon>
        <taxon>Streptophyta</taxon>
        <taxon>Embryophyta</taxon>
        <taxon>Tracheophyta</taxon>
        <taxon>Spermatophyta</taxon>
        <taxon>Magnoliopsida</taxon>
        <taxon>eudicotyledons</taxon>
        <taxon>Gunneridae</taxon>
        <taxon>Pentapetalae</taxon>
        <taxon>rosids</taxon>
        <taxon>fabids</taxon>
        <taxon>Fagales</taxon>
        <taxon>Fagaceae</taxon>
        <taxon>Quercus</taxon>
    </lineage>
</organism>
<keyword evidence="7" id="KW-0723">Serine/threonine-protein kinase</keyword>
<comment type="catalytic activity">
    <reaction evidence="19">
        <text>L-threonyl-[protein] + ATP = O-phospho-L-threonyl-[protein] + ADP + H(+)</text>
        <dbReference type="Rhea" id="RHEA:46608"/>
        <dbReference type="Rhea" id="RHEA-COMP:11060"/>
        <dbReference type="Rhea" id="RHEA-COMP:11605"/>
        <dbReference type="ChEBI" id="CHEBI:15378"/>
        <dbReference type="ChEBI" id="CHEBI:30013"/>
        <dbReference type="ChEBI" id="CHEBI:30616"/>
        <dbReference type="ChEBI" id="CHEBI:61977"/>
        <dbReference type="ChEBI" id="CHEBI:456216"/>
        <dbReference type="EC" id="2.7.11.1"/>
    </reaction>
</comment>
<dbReference type="OrthoDB" id="543442at2759"/>
<evidence type="ECO:0000256" key="2">
    <source>
        <dbReference type="ARBA" id="ARBA00007606"/>
    </source>
</evidence>
<comment type="catalytic activity">
    <reaction evidence="20">
        <text>L-seryl-[protein] + ATP = O-phospho-L-seryl-[protein] + ADP + H(+)</text>
        <dbReference type="Rhea" id="RHEA:17989"/>
        <dbReference type="Rhea" id="RHEA-COMP:9863"/>
        <dbReference type="Rhea" id="RHEA-COMP:11604"/>
        <dbReference type="ChEBI" id="CHEBI:15378"/>
        <dbReference type="ChEBI" id="CHEBI:29999"/>
        <dbReference type="ChEBI" id="CHEBI:30616"/>
        <dbReference type="ChEBI" id="CHEBI:83421"/>
        <dbReference type="ChEBI" id="CHEBI:456216"/>
        <dbReference type="EC" id="2.7.11.1"/>
    </reaction>
</comment>
<dbReference type="GeneID" id="115986444"/>
<dbReference type="InterPro" id="IPR008271">
    <property type="entry name" value="Ser/Thr_kinase_AS"/>
</dbReference>
<name>A0A7N2KP93_QUELO</name>
<feature type="domain" description="Protein kinase" evidence="24">
    <location>
        <begin position="356"/>
        <end position="632"/>
    </location>
</feature>
<keyword evidence="6" id="KW-1003">Cell membrane</keyword>
<feature type="signal peptide" evidence="23">
    <location>
        <begin position="1"/>
        <end position="26"/>
    </location>
</feature>
<evidence type="ECO:0000256" key="22">
    <source>
        <dbReference type="SAM" id="Phobius"/>
    </source>
</evidence>
<dbReference type="SUPFAM" id="SSF56112">
    <property type="entry name" value="Protein kinase-like (PK-like)"/>
    <property type="match status" value="1"/>
</dbReference>
<evidence type="ECO:0000256" key="13">
    <source>
        <dbReference type="ARBA" id="ARBA00022777"/>
    </source>
</evidence>
<sequence>MRLFPLLPMGTILVILCVSNIHMAFAQNENQFIYNGFLQARLHLDGSAKITSNGLLLLTNTVNISHPQVGHAFFQFPFKFNTTSSGLSPSLSFSTNFVFAIVPQVPNVGGSGMAFTISPSSNFTNAEGNQYLGLFNSSNEGLTSNHILAIELDPTLNPEFGDIDQNHVGIDVNSLNSTDSASAMYFSNKEGKNISLELKSGNPMHLWIDYDEAEKLLCVTLAPNGIPKPNQPLMSKSIDLSQYLLESMYVGFSAATGILVPSNHYVLGWSFNKSGQAQSLDVSKLPSLPRQRKAKEISGLMIMVLLIAVALVLITITGTAYNSRRKKFEEIREDWEKEYGPHRFTYKNLYKATKGFSDKELLGAGGFGKVYRGILPSSNTQIAVKKVSHDSKQGMKEFVAEIISMGRLRHRNLVQLLGYCRRRGELLLVYDYMPNGSLDKFLYSNEKPNLNWIQRFRILKGVASGLLYLHEEWEQIVLHRDVKASNVLLDAELNGRLGDFGLARLYDHGTNPQTTHVVGTVGYLAPELTRTGRATTCTDVFSFGAFMLEVACGRRPIELQGLPEEVVLVDYVFLCWGKGAILDASDPRLEGNYVVEEMELVLKLGLFCSHLVPEARPSMRQVVQFLDGNAKLPELPNDKACFGTSTSNEASDFLLSFPSSFSIASAPSCSSIDSILRSGR</sequence>
<evidence type="ECO:0000256" key="7">
    <source>
        <dbReference type="ARBA" id="ARBA00022527"/>
    </source>
</evidence>
<evidence type="ECO:0000313" key="26">
    <source>
        <dbReference type="Proteomes" id="UP000594261"/>
    </source>
</evidence>